<comment type="miscellaneous">
    <text evidence="6">The active site is a conserved redox-active cysteine residue, the peroxidatic cysteine (C(P)), which makes the nucleophilic attack on the peroxide substrate. The peroxide oxidizes the C(P)-SH to cysteine sulfenic acid (C(P)-SOH), which then reacts with another cysteine residue, the resolving cysteine (C(R)), to form a disulfide bridge. The disulfide is subsequently reduced by an appropriate electron donor to complete the catalytic cycle. In this atypical 2-Cys peroxiredoxin, C(R) is present in the same subunit to form an intramolecular disulfide. The disulfide is subsequently reduced by thioredoxin.</text>
</comment>
<dbReference type="Pfam" id="PF08534">
    <property type="entry name" value="Redoxin"/>
    <property type="match status" value="1"/>
</dbReference>
<keyword evidence="3 6" id="KW-0560">Oxidoreductase</keyword>
<reference evidence="9" key="1">
    <citation type="submission" date="2017-02" db="EMBL/GenBank/DDBJ databases">
        <authorList>
            <person name="Dridi B."/>
        </authorList>
    </citation>
    <scope>NUCLEOTIDE SEQUENCE [LARGE SCALE GENOMIC DNA]</scope>
    <source>
        <strain evidence="9">B Co 03.10</strain>
    </source>
</reference>
<comment type="function">
    <text evidence="6">Thiol-specific peroxidase that catalyzes the reduction of hydrogen peroxide and organic hydroperoxides to water and alcohols, respectively. Plays a role in cell protection against oxidative stress by detoxifying peroxides.</text>
</comment>
<evidence type="ECO:0000313" key="9">
    <source>
        <dbReference type="Proteomes" id="UP000196581"/>
    </source>
</evidence>
<dbReference type="CDD" id="cd03014">
    <property type="entry name" value="PRX_Atyp2cys"/>
    <property type="match status" value="1"/>
</dbReference>
<dbReference type="InterPro" id="IPR050455">
    <property type="entry name" value="Tpx_Peroxidase_subfamily"/>
</dbReference>
<organism evidence="8 9">
    <name type="scientific">Brevibacterium yomogidense</name>
    <dbReference type="NCBI Taxonomy" id="946573"/>
    <lineage>
        <taxon>Bacteria</taxon>
        <taxon>Bacillati</taxon>
        <taxon>Actinomycetota</taxon>
        <taxon>Actinomycetes</taxon>
        <taxon>Micrococcales</taxon>
        <taxon>Brevibacteriaceae</taxon>
        <taxon>Brevibacterium</taxon>
    </lineage>
</organism>
<dbReference type="SUPFAM" id="SSF52833">
    <property type="entry name" value="Thioredoxin-like"/>
    <property type="match status" value="1"/>
</dbReference>
<name>A0A1X6XBR0_9MICO</name>
<evidence type="ECO:0000256" key="4">
    <source>
        <dbReference type="ARBA" id="ARBA00023157"/>
    </source>
</evidence>
<feature type="domain" description="Thioredoxin" evidence="7">
    <location>
        <begin position="18"/>
        <end position="165"/>
    </location>
</feature>
<dbReference type="PANTHER" id="PTHR43110">
    <property type="entry name" value="THIOL PEROXIDASE"/>
    <property type="match status" value="1"/>
</dbReference>
<keyword evidence="5 6" id="KW-0676">Redox-active center</keyword>
<comment type="similarity">
    <text evidence="6">Belongs to the peroxiredoxin family. Tpx subfamily.</text>
</comment>
<keyword evidence="4 6" id="KW-1015">Disulfide bond</keyword>
<evidence type="ECO:0000259" key="7">
    <source>
        <dbReference type="PROSITE" id="PS51352"/>
    </source>
</evidence>
<dbReference type="HAMAP" id="MF_00269">
    <property type="entry name" value="Tpx"/>
    <property type="match status" value="1"/>
</dbReference>
<sequence>MAETAFRGTPVQTVGELPAVGATAPSFALVGQDLSDVTSEGLSGTRVVLNIFPSVDTGVCAASVRKFNEIAAGLENTAVVCVSKDLPFAQARFCGAEGIENVTMGSAFRSDFGADYGLQQTDGPLAGLLARAVIVLDGAGSVLHAQLVPEIGQEPDYDAAVAALG</sequence>
<dbReference type="GO" id="GO:0008379">
    <property type="term" value="F:thioredoxin peroxidase activity"/>
    <property type="evidence" value="ECO:0007669"/>
    <property type="project" value="UniProtKB-UniRule"/>
</dbReference>
<dbReference type="PROSITE" id="PS01265">
    <property type="entry name" value="TPX"/>
    <property type="match status" value="1"/>
</dbReference>
<accession>A0A1X6XBR0</accession>
<evidence type="ECO:0000313" key="8">
    <source>
        <dbReference type="EMBL" id="SLM96586.1"/>
    </source>
</evidence>
<evidence type="ECO:0000256" key="6">
    <source>
        <dbReference type="HAMAP-Rule" id="MF_00269"/>
    </source>
</evidence>
<keyword evidence="1 6" id="KW-0575">Peroxidase</keyword>
<dbReference type="RefSeq" id="WP_087006185.1">
    <property type="nucleotide sequence ID" value="NZ_FWFF01000008.1"/>
</dbReference>
<comment type="catalytic activity">
    <reaction evidence="6">
        <text>a hydroperoxide + [thioredoxin]-dithiol = an alcohol + [thioredoxin]-disulfide + H2O</text>
        <dbReference type="Rhea" id="RHEA:62620"/>
        <dbReference type="Rhea" id="RHEA-COMP:10698"/>
        <dbReference type="Rhea" id="RHEA-COMP:10700"/>
        <dbReference type="ChEBI" id="CHEBI:15377"/>
        <dbReference type="ChEBI" id="CHEBI:29950"/>
        <dbReference type="ChEBI" id="CHEBI:30879"/>
        <dbReference type="ChEBI" id="CHEBI:35924"/>
        <dbReference type="ChEBI" id="CHEBI:50058"/>
        <dbReference type="EC" id="1.11.1.24"/>
    </reaction>
</comment>
<dbReference type="AlphaFoldDB" id="A0A1X6XBR0"/>
<evidence type="ECO:0000256" key="5">
    <source>
        <dbReference type="ARBA" id="ARBA00023284"/>
    </source>
</evidence>
<protein>
    <recommendedName>
        <fullName evidence="6">Thiol peroxidase</fullName>
        <shortName evidence="6">Tpx</shortName>
        <ecNumber evidence="6">1.11.1.24</ecNumber>
    </recommendedName>
    <alternativeName>
        <fullName evidence="6">Peroxiredoxin tpx</fullName>
        <shortName evidence="6">Prx</shortName>
    </alternativeName>
    <alternativeName>
        <fullName evidence="6">Thioredoxin peroxidase</fullName>
    </alternativeName>
    <alternativeName>
        <fullName evidence="6">Thioredoxin-dependent peroxiredoxin</fullName>
    </alternativeName>
</protein>
<dbReference type="EC" id="1.11.1.24" evidence="6"/>
<dbReference type="InterPro" id="IPR013766">
    <property type="entry name" value="Thioredoxin_domain"/>
</dbReference>
<keyword evidence="9" id="KW-1185">Reference proteome</keyword>
<dbReference type="Gene3D" id="3.40.30.10">
    <property type="entry name" value="Glutaredoxin"/>
    <property type="match status" value="1"/>
</dbReference>
<evidence type="ECO:0000256" key="2">
    <source>
        <dbReference type="ARBA" id="ARBA00022862"/>
    </source>
</evidence>
<feature type="active site" description="Cysteine sulfenic acid (-SOH) intermediate" evidence="6">
    <location>
        <position position="60"/>
    </location>
</feature>
<dbReference type="EMBL" id="FWFF01000008">
    <property type="protein sequence ID" value="SLM96586.1"/>
    <property type="molecule type" value="Genomic_DNA"/>
</dbReference>
<dbReference type="InterPro" id="IPR018219">
    <property type="entry name" value="Tpx_CS"/>
</dbReference>
<evidence type="ECO:0000256" key="3">
    <source>
        <dbReference type="ARBA" id="ARBA00023002"/>
    </source>
</evidence>
<evidence type="ECO:0000256" key="1">
    <source>
        <dbReference type="ARBA" id="ARBA00022559"/>
    </source>
</evidence>
<feature type="disulfide bond" description="Redox-active" evidence="6">
    <location>
        <begin position="60"/>
        <end position="94"/>
    </location>
</feature>
<dbReference type="Proteomes" id="UP000196581">
    <property type="component" value="Unassembled WGS sequence"/>
</dbReference>
<dbReference type="NCBIfam" id="NF001808">
    <property type="entry name" value="PRK00522.1"/>
    <property type="match status" value="1"/>
</dbReference>
<dbReference type="InterPro" id="IPR002065">
    <property type="entry name" value="TPX"/>
</dbReference>
<dbReference type="InterPro" id="IPR013740">
    <property type="entry name" value="Redoxin"/>
</dbReference>
<dbReference type="InterPro" id="IPR036249">
    <property type="entry name" value="Thioredoxin-like_sf"/>
</dbReference>
<dbReference type="PANTHER" id="PTHR43110:SF1">
    <property type="entry name" value="THIOL PEROXIDASE"/>
    <property type="match status" value="1"/>
</dbReference>
<keyword evidence="2 6" id="KW-0049">Antioxidant</keyword>
<gene>
    <name evidence="6" type="primary">tpx</name>
    <name evidence="8" type="ORF">FM105_05995</name>
</gene>
<comment type="subunit">
    <text evidence="6">Homodimer.</text>
</comment>
<proteinExistence type="inferred from homology"/>
<dbReference type="PROSITE" id="PS51352">
    <property type="entry name" value="THIOREDOXIN_2"/>
    <property type="match status" value="1"/>
</dbReference>